<sequence length="337" mass="37974">MKRLKSLSSALKQPANHLNLHCGGHSLHFALCAHFSMENNQLQSVDTLVQDYLKHVCEDAELDAAPSRVAQVLARVAPSLQEEVEEKIKPLWHSIKISSVEEASDIFSQVMAQEFADGNTNWGRILTIFVFAGIIAKKLRQHGVPLTRENVEPICHCVTEFINTKATWISENGGWVLEHPKYQASQRIAVFLSMSDEVQTEEIIKDIFQHGKECFIPHYKPRSSHMDMVKLASYEEIALLPLTSWNIHQPAENDIREEALSAAEGLDLILVPGLGFDQTGNRLGRGKGYYDTYLNRCRQHPKGKPYTIALAFKEQVCDVVPASENDVKVDEILFEDN</sequence>
<dbReference type="InterPro" id="IPR024185">
    <property type="entry name" value="FTHF_cligase-like_sf"/>
</dbReference>
<organism evidence="9 10">
    <name type="scientific">Podarcis muralis</name>
    <name type="common">Wall lizard</name>
    <name type="synonym">Lacerta muralis</name>
    <dbReference type="NCBI Taxonomy" id="64176"/>
    <lineage>
        <taxon>Eukaryota</taxon>
        <taxon>Metazoa</taxon>
        <taxon>Chordata</taxon>
        <taxon>Craniata</taxon>
        <taxon>Vertebrata</taxon>
        <taxon>Euteleostomi</taxon>
        <taxon>Lepidosauria</taxon>
        <taxon>Squamata</taxon>
        <taxon>Bifurcata</taxon>
        <taxon>Unidentata</taxon>
        <taxon>Episquamata</taxon>
        <taxon>Laterata</taxon>
        <taxon>Lacertibaenia</taxon>
        <taxon>Lacertidae</taxon>
        <taxon>Podarcis</taxon>
    </lineage>
</organism>
<keyword evidence="10" id="KW-1185">Reference proteome</keyword>
<dbReference type="GO" id="GO:0043066">
    <property type="term" value="P:negative regulation of apoptotic process"/>
    <property type="evidence" value="ECO:0007669"/>
    <property type="project" value="InterPro"/>
</dbReference>
<dbReference type="InterPro" id="IPR002475">
    <property type="entry name" value="Bcl2-like"/>
</dbReference>
<dbReference type="GO" id="GO:0009396">
    <property type="term" value="P:folic acid-containing compound biosynthetic process"/>
    <property type="evidence" value="ECO:0007669"/>
    <property type="project" value="TreeGrafter"/>
</dbReference>
<dbReference type="Proteomes" id="UP000472272">
    <property type="component" value="Chromosome 14"/>
</dbReference>
<evidence type="ECO:0000256" key="7">
    <source>
        <dbReference type="ARBA" id="ARBA00038966"/>
    </source>
</evidence>
<dbReference type="InterPro" id="IPR026298">
    <property type="entry name" value="Bcl-2_fam"/>
</dbReference>
<dbReference type="SUPFAM" id="SSF56854">
    <property type="entry name" value="Bcl-2 inhibitors of programmed cell death"/>
    <property type="match status" value="1"/>
</dbReference>
<dbReference type="PANTHER" id="PTHR23407:SF1">
    <property type="entry name" value="5-FORMYLTETRAHYDROFOLATE CYCLO-LIGASE"/>
    <property type="match status" value="1"/>
</dbReference>
<dbReference type="SMART" id="SM00337">
    <property type="entry name" value="BCL"/>
    <property type="match status" value="1"/>
</dbReference>
<evidence type="ECO:0000259" key="8">
    <source>
        <dbReference type="SMART" id="SM00337"/>
    </source>
</evidence>
<evidence type="ECO:0000256" key="4">
    <source>
        <dbReference type="ARBA" id="ARBA00022741"/>
    </source>
</evidence>
<dbReference type="Pfam" id="PF01812">
    <property type="entry name" value="5-FTHF_cyc-lig"/>
    <property type="match status" value="1"/>
</dbReference>
<dbReference type="PANTHER" id="PTHR23407">
    <property type="entry name" value="ATPASE INHIBITOR/5-FORMYLTETRAHYDROFOLATE CYCLO-LIGASE"/>
    <property type="match status" value="1"/>
</dbReference>
<keyword evidence="5" id="KW-0067">ATP-binding</keyword>
<keyword evidence="4" id="KW-0547">Nucleotide-binding</keyword>
<evidence type="ECO:0000256" key="3">
    <source>
        <dbReference type="ARBA" id="ARBA00022703"/>
    </source>
</evidence>
<evidence type="ECO:0000256" key="2">
    <source>
        <dbReference type="ARBA" id="ARBA00010638"/>
    </source>
</evidence>
<dbReference type="GO" id="GO:0005739">
    <property type="term" value="C:mitochondrion"/>
    <property type="evidence" value="ECO:0007669"/>
    <property type="project" value="TreeGrafter"/>
</dbReference>
<reference evidence="9" key="3">
    <citation type="submission" date="2025-09" db="UniProtKB">
        <authorList>
            <consortium name="Ensembl"/>
        </authorList>
    </citation>
    <scope>IDENTIFICATION</scope>
</reference>
<name>A0A670K0P2_PODMU</name>
<dbReference type="Ensembl" id="ENSPMRT00000030948.1">
    <property type="protein sequence ID" value="ENSPMRP00000029179.1"/>
    <property type="gene ID" value="ENSPMRG00000018858.1"/>
</dbReference>
<reference evidence="9 10" key="1">
    <citation type="journal article" date="2019" name="Proc. Natl. Acad. Sci. U.S.A.">
        <title>Regulatory changes in pterin and carotenoid genes underlie balanced color polymorphisms in the wall lizard.</title>
        <authorList>
            <person name="Andrade P."/>
            <person name="Pinho C."/>
            <person name="Perez I de Lanuza G."/>
            <person name="Afonso S."/>
            <person name="Brejcha J."/>
            <person name="Rubin C.J."/>
            <person name="Wallerman O."/>
            <person name="Pereira P."/>
            <person name="Sabatino S.J."/>
            <person name="Bellati A."/>
            <person name="Pellitteri-Rosa D."/>
            <person name="Bosakova Z."/>
            <person name="Bunikis I."/>
            <person name="Carretero M.A."/>
            <person name="Feiner N."/>
            <person name="Marsik P."/>
            <person name="Pauperio F."/>
            <person name="Salvi D."/>
            <person name="Soler L."/>
            <person name="While G.M."/>
            <person name="Uller T."/>
            <person name="Font E."/>
            <person name="Andersson L."/>
            <person name="Carneiro M."/>
        </authorList>
    </citation>
    <scope>NUCLEOTIDE SEQUENCE</scope>
</reference>
<dbReference type="FunFam" id="3.40.50.10420:FF:000007">
    <property type="entry name" value="5-formyltetrahydrofolate cyclo-ligase"/>
    <property type="match status" value="1"/>
</dbReference>
<dbReference type="AlphaFoldDB" id="A0A670K0P2"/>
<dbReference type="PRINTS" id="PR01867">
    <property type="entry name" value="BCL2RLATEDA1"/>
</dbReference>
<evidence type="ECO:0000256" key="5">
    <source>
        <dbReference type="ARBA" id="ARBA00022840"/>
    </source>
</evidence>
<dbReference type="InterPro" id="IPR013282">
    <property type="entry name" value="Bcl2A1"/>
</dbReference>
<keyword evidence="3" id="KW-0053">Apoptosis</keyword>
<dbReference type="EC" id="6.3.3.2" evidence="7"/>
<proteinExistence type="inferred from homology"/>
<dbReference type="PROSITE" id="PS50062">
    <property type="entry name" value="BCL2_FAMILY"/>
    <property type="match status" value="1"/>
</dbReference>
<gene>
    <name evidence="9" type="primary">MTHFS</name>
</gene>
<dbReference type="GeneTree" id="ENSGT00390000017791"/>
<dbReference type="InterPro" id="IPR036834">
    <property type="entry name" value="Bcl-2-like_sf"/>
</dbReference>
<evidence type="ECO:0000256" key="6">
    <source>
        <dbReference type="ARBA" id="ARBA00036539"/>
    </source>
</evidence>
<dbReference type="Gene3D" id="1.10.437.10">
    <property type="entry name" value="Blc2-like"/>
    <property type="match status" value="1"/>
</dbReference>
<dbReference type="Gene3D" id="3.40.50.10420">
    <property type="entry name" value="NagB/RpiA/CoA transferase-like"/>
    <property type="match status" value="1"/>
</dbReference>
<comment type="catalytic activity">
    <reaction evidence="6">
        <text>(6S)-5-formyl-5,6,7,8-tetrahydrofolate + ATP = (6R)-5,10-methenyltetrahydrofolate + ADP + phosphate</text>
        <dbReference type="Rhea" id="RHEA:10488"/>
        <dbReference type="ChEBI" id="CHEBI:30616"/>
        <dbReference type="ChEBI" id="CHEBI:43474"/>
        <dbReference type="ChEBI" id="CHEBI:57455"/>
        <dbReference type="ChEBI" id="CHEBI:57457"/>
        <dbReference type="ChEBI" id="CHEBI:456216"/>
        <dbReference type="EC" id="6.3.3.2"/>
    </reaction>
</comment>
<dbReference type="NCBIfam" id="TIGR02727">
    <property type="entry name" value="MTHFS_bact"/>
    <property type="match status" value="1"/>
</dbReference>
<reference evidence="9" key="2">
    <citation type="submission" date="2025-08" db="UniProtKB">
        <authorList>
            <consortium name="Ensembl"/>
        </authorList>
    </citation>
    <scope>IDENTIFICATION</scope>
</reference>
<evidence type="ECO:0000313" key="9">
    <source>
        <dbReference type="Ensembl" id="ENSPMRP00000029179.1"/>
    </source>
</evidence>
<feature type="domain" description="Bcl-2 Bcl-2 homology region 1-3" evidence="8">
    <location>
        <begin position="73"/>
        <end position="175"/>
    </location>
</feature>
<dbReference type="InterPro" id="IPR037171">
    <property type="entry name" value="NagB/RpiA_transferase-like"/>
</dbReference>
<dbReference type="InterPro" id="IPR046371">
    <property type="entry name" value="Bcl-2_BH1-3"/>
</dbReference>
<comment type="similarity">
    <text evidence="2">Belongs to the 5-formyltetrahydrofolate cyclo-ligase family.</text>
</comment>
<dbReference type="InterPro" id="IPR020717">
    <property type="entry name" value="Bcl2_BH1_motif_CS"/>
</dbReference>
<comment type="similarity">
    <text evidence="1">Belongs to the Bcl-2 family.</text>
</comment>
<protein>
    <recommendedName>
        <fullName evidence="7">5-formyltetrahydrofolate cyclo-ligase</fullName>
        <ecNumber evidence="7">6.3.3.2</ecNumber>
    </recommendedName>
</protein>
<dbReference type="PRINTS" id="PR01862">
    <property type="entry name" value="BCL2FAMILY"/>
</dbReference>
<accession>A0A670K0P2</accession>
<dbReference type="GO" id="GO:0035999">
    <property type="term" value="P:tetrahydrofolate interconversion"/>
    <property type="evidence" value="ECO:0007669"/>
    <property type="project" value="TreeGrafter"/>
</dbReference>
<dbReference type="InterPro" id="IPR002698">
    <property type="entry name" value="FTHF_cligase"/>
</dbReference>
<dbReference type="GO" id="GO:0005524">
    <property type="term" value="F:ATP binding"/>
    <property type="evidence" value="ECO:0007669"/>
    <property type="project" value="UniProtKB-KW"/>
</dbReference>
<dbReference type="Pfam" id="PF00452">
    <property type="entry name" value="Bcl-2"/>
    <property type="match status" value="1"/>
</dbReference>
<evidence type="ECO:0000256" key="1">
    <source>
        <dbReference type="ARBA" id="ARBA00009458"/>
    </source>
</evidence>
<dbReference type="GO" id="GO:0030272">
    <property type="term" value="F:5-formyltetrahydrofolate cyclo-ligase activity"/>
    <property type="evidence" value="ECO:0007669"/>
    <property type="project" value="UniProtKB-EC"/>
</dbReference>
<evidence type="ECO:0000313" key="10">
    <source>
        <dbReference type="Proteomes" id="UP000472272"/>
    </source>
</evidence>
<dbReference type="CDD" id="cd06845">
    <property type="entry name" value="Bcl-2_like"/>
    <property type="match status" value="1"/>
</dbReference>
<dbReference type="GO" id="GO:0006915">
    <property type="term" value="P:apoptotic process"/>
    <property type="evidence" value="ECO:0007669"/>
    <property type="project" value="UniProtKB-KW"/>
</dbReference>
<dbReference type="PROSITE" id="PS01080">
    <property type="entry name" value="BH1"/>
    <property type="match status" value="1"/>
</dbReference>
<dbReference type="SUPFAM" id="SSF100950">
    <property type="entry name" value="NagB/RpiA/CoA transferase-like"/>
    <property type="match status" value="1"/>
</dbReference>